<protein>
    <submittedName>
        <fullName evidence="3">Uncharacterized protein</fullName>
    </submittedName>
</protein>
<dbReference type="PANTHER" id="PTHR10887:SF495">
    <property type="entry name" value="HELICASE SENATAXIN ISOFORM X1-RELATED"/>
    <property type="match status" value="1"/>
</dbReference>
<reference evidence="3 4" key="1">
    <citation type="submission" date="2016-10" db="EMBL/GenBank/DDBJ databases">
        <authorList>
            <person name="de Groot N.N."/>
        </authorList>
    </citation>
    <scope>NUCLEOTIDE SEQUENCE [LARGE SCALE GENOMIC DNA]</scope>
    <source>
        <strain evidence="3 4">DSM 23399</strain>
    </source>
</reference>
<dbReference type="InterPro" id="IPR047187">
    <property type="entry name" value="SF1_C_Upf1"/>
</dbReference>
<gene>
    <name evidence="3" type="ORF">SAMN04489723_1274</name>
</gene>
<feature type="domain" description="DNA2/NAM7 helicase-like C-terminal" evidence="1">
    <location>
        <begin position="907"/>
        <end position="1089"/>
    </location>
</feature>
<evidence type="ECO:0000313" key="4">
    <source>
        <dbReference type="Proteomes" id="UP000198790"/>
    </source>
</evidence>
<dbReference type="PANTHER" id="PTHR10887">
    <property type="entry name" value="DNA2/NAM7 HELICASE FAMILY"/>
    <property type="match status" value="1"/>
</dbReference>
<sequence length="1119" mass="127109">MKQTKQGLLYSPSDLSNHLSCKHLTQLNKLAAEGVLEKPFNNNRVLDLLREKGISFEDQFLEELKSEDKTVIEISRDSASTEEQVIEAMHSGVDVIYQARLLEAGEWKGWADFLLKVQKQSDLGDWSYEVMDTKLASETRAGTILQIGLYSEAVAKIQGINPEYMHVKTPESSHKYRVDDYSAYIRLVKRRLKEAISNPEDTYPDPVSHCDICSWWERCNAQRRYDDHLGFVAGLGTSQTKELRIKGINTLERLAGIPLPVPFVPSKGSVETYNKLREQARVQYQSRTENRPIYELLDLVPETGFFKLPEPSHNDIYLDLEGDPMVGPSGLEYLIGWVHQGKYQPIWAENPEEEKEAFESFIDFAFTLKSKDPSVHIYHYAPYEPVAFKRLMGKYATREGEMDSLLRSGTFIDLYRVVRQSVRASVEKYSIKDLEKFYGYSREMDLRVLSGFKADYEYLLESGMPQEANEAMVQAIQLYNQDDCTSTLKLHEWLEDLRIELIEQGNEIPRPELLRGESSDAITAHQERIRPIMEALLLDISFDKDERNSEQQAKFILAHMLDWYRREKKSFWWEYFRLIELPDYELLEERGALSYLEFTGERVSVKRSVVDTYRFPNQETDIRTGSRLKAQDGSSAGSVESIDFNNRLIKIKKGPSILELHPSSVFSFEDINLTKKEEAIISLAEWVVDHGISDENQEYAAGRNLLLRVNPRIIETVPNTSDKIQFTLDWSLRLNHSYLPIQGPPGTGKSHTASHVILGLVRQGKRVGVTALSHKVISNLLNKIQEVADQNNYGISMIQKKSNDDGSDDVPWKITLDKNEILTGIEKHQVIGGTSFLWCDSELDNSVDYLFVDEAGQLSLIDTLAISGACKNLVLLGDPQQLQQPQKGVHPEGTEVSALSHVLQERQTISDDQGVFLENTWRMHPEICSFDSELFYENKLFPVTGLENQNVFVRELIEGAGLRYLEVKHEGNTNSSAEEVEAIAALVQKLLAPDSNLIDKEGKQFSLTPASIKIISPYNAQVNLLQEAIPDLEIGTVDKFQGQEAPIIIYSVATSHPQDAPRGMDFLYSLNRFNVAVSRAKAMFILVSSPAIFEPECKSPAQIKLANPFCRFSEIASEL</sequence>
<evidence type="ECO:0000259" key="1">
    <source>
        <dbReference type="Pfam" id="PF13087"/>
    </source>
</evidence>
<name>A0A1I1CFP7_9BACT</name>
<dbReference type="STRING" id="237018.SAMN04489723_1274"/>
<dbReference type="AlphaFoldDB" id="A0A1I1CFP7"/>
<dbReference type="InterPro" id="IPR045055">
    <property type="entry name" value="DNA2/NAM7-like"/>
</dbReference>
<evidence type="ECO:0000313" key="3">
    <source>
        <dbReference type="EMBL" id="SFB59738.1"/>
    </source>
</evidence>
<dbReference type="SUPFAM" id="SSF52540">
    <property type="entry name" value="P-loop containing nucleoside triphosphate hydrolases"/>
    <property type="match status" value="1"/>
</dbReference>
<dbReference type="NCBIfam" id="TIGR03491">
    <property type="entry name" value="TM0106 family RecB-like putative nuclease"/>
    <property type="match status" value="1"/>
</dbReference>
<dbReference type="Pfam" id="PF13604">
    <property type="entry name" value="AAA_30"/>
    <property type="match status" value="1"/>
</dbReference>
<accession>A0A1I1CFP7</accession>
<dbReference type="Gene3D" id="3.40.50.300">
    <property type="entry name" value="P-loop containing nucleotide triphosphate hydrolases"/>
    <property type="match status" value="2"/>
</dbReference>
<dbReference type="CDD" id="cd18808">
    <property type="entry name" value="SF1_C_Upf1"/>
    <property type="match status" value="1"/>
</dbReference>
<feature type="domain" description="YprB ribonuclease H-like" evidence="2">
    <location>
        <begin position="316"/>
        <end position="494"/>
    </location>
</feature>
<dbReference type="InterPro" id="IPR038720">
    <property type="entry name" value="YprB_RNase_H-like_dom"/>
</dbReference>
<organism evidence="3 4">
    <name type="scientific">Algoriphagus aquimarinus</name>
    <dbReference type="NCBI Taxonomy" id="237018"/>
    <lineage>
        <taxon>Bacteria</taxon>
        <taxon>Pseudomonadati</taxon>
        <taxon>Bacteroidota</taxon>
        <taxon>Cytophagia</taxon>
        <taxon>Cytophagales</taxon>
        <taxon>Cyclobacteriaceae</taxon>
        <taxon>Algoriphagus</taxon>
    </lineage>
</organism>
<dbReference type="InterPro" id="IPR041679">
    <property type="entry name" value="DNA2/NAM7-like_C"/>
</dbReference>
<keyword evidence="4" id="KW-1185">Reference proteome</keyword>
<dbReference type="Pfam" id="PF13087">
    <property type="entry name" value="AAA_12"/>
    <property type="match status" value="1"/>
</dbReference>
<proteinExistence type="predicted"/>
<evidence type="ECO:0000259" key="2">
    <source>
        <dbReference type="Pfam" id="PF13482"/>
    </source>
</evidence>
<dbReference type="Proteomes" id="UP000198790">
    <property type="component" value="Unassembled WGS sequence"/>
</dbReference>
<dbReference type="InterPro" id="IPR019993">
    <property type="entry name" value="RecB_nuclease_TM0106_put"/>
</dbReference>
<dbReference type="RefSeq" id="WP_092901572.1">
    <property type="nucleotide sequence ID" value="NZ_FOKK01000027.1"/>
</dbReference>
<dbReference type="Pfam" id="PF13482">
    <property type="entry name" value="RNase_H_2"/>
    <property type="match status" value="1"/>
</dbReference>
<dbReference type="OrthoDB" id="9757917at2"/>
<dbReference type="EMBL" id="FOKK01000027">
    <property type="protein sequence ID" value="SFB59738.1"/>
    <property type="molecule type" value="Genomic_DNA"/>
</dbReference>
<dbReference type="InterPro" id="IPR027417">
    <property type="entry name" value="P-loop_NTPase"/>
</dbReference>